<evidence type="ECO:0000313" key="6">
    <source>
        <dbReference type="EMBL" id="CAI3986723.1"/>
    </source>
</evidence>
<dbReference type="SMART" id="SM01179">
    <property type="entry name" value="DUF862"/>
    <property type="match status" value="1"/>
</dbReference>
<feature type="domain" description="PPPDE" evidence="5">
    <location>
        <begin position="268"/>
        <end position="400"/>
    </location>
</feature>
<evidence type="ECO:0000313" key="7">
    <source>
        <dbReference type="EMBL" id="CAL1140098.1"/>
    </source>
</evidence>
<comment type="similarity">
    <text evidence="1">Belongs to the DeSI family.</text>
</comment>
<proteinExistence type="inferred from homology"/>
<dbReference type="PANTHER" id="PTHR12378:SF80">
    <property type="entry name" value="IP06716P-RELATED"/>
    <property type="match status" value="1"/>
</dbReference>
<feature type="compositionally biased region" description="Basic and acidic residues" evidence="4">
    <location>
        <begin position="21"/>
        <end position="31"/>
    </location>
</feature>
<keyword evidence="2" id="KW-0645">Protease</keyword>
<dbReference type="GO" id="GO:0006508">
    <property type="term" value="P:proteolysis"/>
    <property type="evidence" value="ECO:0007669"/>
    <property type="project" value="UniProtKB-KW"/>
</dbReference>
<evidence type="ECO:0000256" key="3">
    <source>
        <dbReference type="ARBA" id="ARBA00022801"/>
    </source>
</evidence>
<dbReference type="Proteomes" id="UP001152797">
    <property type="component" value="Unassembled WGS sequence"/>
</dbReference>
<dbReference type="Gene3D" id="3.90.1720.30">
    <property type="entry name" value="PPPDE domains"/>
    <property type="match status" value="1"/>
</dbReference>
<evidence type="ECO:0000313" key="9">
    <source>
        <dbReference type="Proteomes" id="UP001152797"/>
    </source>
</evidence>
<dbReference type="Pfam" id="PF05903">
    <property type="entry name" value="Peptidase_C97"/>
    <property type="match status" value="1"/>
</dbReference>
<dbReference type="EMBL" id="CAMXCT010001110">
    <property type="protein sequence ID" value="CAI3986723.1"/>
    <property type="molecule type" value="Genomic_DNA"/>
</dbReference>
<keyword evidence="3" id="KW-0378">Hydrolase</keyword>
<dbReference type="PANTHER" id="PTHR12378">
    <property type="entry name" value="DESUMOYLATING ISOPEPTIDASE"/>
    <property type="match status" value="1"/>
</dbReference>
<evidence type="ECO:0000259" key="5">
    <source>
        <dbReference type="PROSITE" id="PS51858"/>
    </source>
</evidence>
<dbReference type="AlphaFoldDB" id="A0A9P1C9R1"/>
<dbReference type="InterPro" id="IPR042266">
    <property type="entry name" value="PPPDE_sf"/>
</dbReference>
<comment type="caution">
    <text evidence="6">The sequence shown here is derived from an EMBL/GenBank/DDBJ whole genome shotgun (WGS) entry which is preliminary data.</text>
</comment>
<dbReference type="EMBL" id="CAMXCT030001110">
    <property type="protein sequence ID" value="CAL4774035.1"/>
    <property type="molecule type" value="Genomic_DNA"/>
</dbReference>
<dbReference type="PROSITE" id="PS51858">
    <property type="entry name" value="PPPDE"/>
    <property type="match status" value="1"/>
</dbReference>
<gene>
    <name evidence="6" type="ORF">C1SCF055_LOCUS14055</name>
</gene>
<evidence type="ECO:0000256" key="1">
    <source>
        <dbReference type="ARBA" id="ARBA00008140"/>
    </source>
</evidence>
<accession>A0A9P1C9R1</accession>
<sequence length="445" mass="49213">MRPDVDFPESDSLLENAARARGSEIDRHQEEPESVVEAEFMDPAVQIEREDPFDHLPRSLDEDQEEPLQLPLCGPEGLASMRPSAEPSACSTSARTSPICALRCGCEGIHSEGDALQTAEAAEVQVEPREEVPESGLLSNTVEPHTPRQLAAWKKAGAQQAELEKAKLRKFQIDIAKKGQKLGIRYDDSDGTGLVIKIINPGVFYDSIMEQNSDRWVMPDDRIVEVNGVRGKSEWLEEQCMKADVLSMKVERLLPPLGVRIFCRSQDPTVKIHAYDLFGHGRGPLACVARTLNGMSTRYGLFHTGVEVYGCEWFFGASAEGLFHGVNCNEAKQHAQHRYRTSVVLGATAMSQDDFEELMPLLRMKWPAWSYHPISRNCHSFTDFFCKILGFRSVPRFGLFGSGDSSVVPGPDRTEARSLMPGCGCSSLKAGEGRGAVSDPSKWPC</sequence>
<dbReference type="InterPro" id="IPR008580">
    <property type="entry name" value="PPPDE_dom"/>
</dbReference>
<feature type="region of interest" description="Disordered" evidence="4">
    <location>
        <begin position="1"/>
        <end position="35"/>
    </location>
</feature>
<dbReference type="OrthoDB" id="435180at2759"/>
<evidence type="ECO:0000256" key="4">
    <source>
        <dbReference type="SAM" id="MobiDB-lite"/>
    </source>
</evidence>
<dbReference type="GO" id="GO:0101005">
    <property type="term" value="F:deubiquitinase activity"/>
    <property type="evidence" value="ECO:0007669"/>
    <property type="project" value="TreeGrafter"/>
</dbReference>
<reference evidence="7" key="2">
    <citation type="submission" date="2024-04" db="EMBL/GenBank/DDBJ databases">
        <authorList>
            <person name="Chen Y."/>
            <person name="Shah S."/>
            <person name="Dougan E. K."/>
            <person name="Thang M."/>
            <person name="Chan C."/>
        </authorList>
    </citation>
    <scope>NUCLEOTIDE SEQUENCE [LARGE SCALE GENOMIC DNA]</scope>
</reference>
<evidence type="ECO:0000256" key="2">
    <source>
        <dbReference type="ARBA" id="ARBA00022670"/>
    </source>
</evidence>
<organism evidence="6">
    <name type="scientific">Cladocopium goreaui</name>
    <dbReference type="NCBI Taxonomy" id="2562237"/>
    <lineage>
        <taxon>Eukaryota</taxon>
        <taxon>Sar</taxon>
        <taxon>Alveolata</taxon>
        <taxon>Dinophyceae</taxon>
        <taxon>Suessiales</taxon>
        <taxon>Symbiodiniaceae</taxon>
        <taxon>Cladocopium</taxon>
    </lineage>
</organism>
<dbReference type="GO" id="GO:0016579">
    <property type="term" value="P:protein deubiquitination"/>
    <property type="evidence" value="ECO:0007669"/>
    <property type="project" value="TreeGrafter"/>
</dbReference>
<evidence type="ECO:0000313" key="8">
    <source>
        <dbReference type="EMBL" id="CAL4774035.1"/>
    </source>
</evidence>
<protein>
    <submittedName>
        <fullName evidence="8">PPPDE domain-containing protein</fullName>
    </submittedName>
</protein>
<dbReference type="EMBL" id="CAMXCT020001110">
    <property type="protein sequence ID" value="CAL1140098.1"/>
    <property type="molecule type" value="Genomic_DNA"/>
</dbReference>
<keyword evidence="9" id="KW-1185">Reference proteome</keyword>
<reference evidence="6" key="1">
    <citation type="submission" date="2022-10" db="EMBL/GenBank/DDBJ databases">
        <authorList>
            <person name="Chen Y."/>
            <person name="Dougan E. K."/>
            <person name="Chan C."/>
            <person name="Rhodes N."/>
            <person name="Thang M."/>
        </authorList>
    </citation>
    <scope>NUCLEOTIDE SEQUENCE</scope>
</reference>
<name>A0A9P1C9R1_9DINO</name>